<sequence>MTQSIWKRFFLTILTALSVCSSALAAGAIPVPKPGRIGSPLPRPTVPIGGYQNHRPIPTPVYTPVTPARPVQLPRIPLRPIVQPMTRSLAPTGEQLGVYKPDLTLFSWASPRDIGTPVGLSRLHDPSWSLAWWKPESAITQADVAQSRLAKLVEEVK</sequence>
<evidence type="ECO:0000256" key="1">
    <source>
        <dbReference type="SAM" id="SignalP"/>
    </source>
</evidence>
<evidence type="ECO:0000313" key="3">
    <source>
        <dbReference type="Proteomes" id="UP000182379"/>
    </source>
</evidence>
<dbReference type="Proteomes" id="UP000182379">
    <property type="component" value="Unassembled WGS sequence"/>
</dbReference>
<protein>
    <submittedName>
        <fullName evidence="2">Uncharacterized protein</fullName>
    </submittedName>
</protein>
<evidence type="ECO:0000313" key="2">
    <source>
        <dbReference type="EMBL" id="SDW35585.1"/>
    </source>
</evidence>
<dbReference type="EMBL" id="FNOP01000001">
    <property type="protein sequence ID" value="SDW35585.1"/>
    <property type="molecule type" value="Genomic_DNA"/>
</dbReference>
<accession>A0A1H2SVT5</accession>
<keyword evidence="1" id="KW-0732">Signal</keyword>
<name>A0A1H2SVT5_ACIFE</name>
<feature type="chain" id="PRO_5032795248" evidence="1">
    <location>
        <begin position="26"/>
        <end position="157"/>
    </location>
</feature>
<proteinExistence type="predicted"/>
<comment type="caution">
    <text evidence="2">The sequence shown here is derived from an EMBL/GenBank/DDBJ whole genome shotgun (WGS) entry which is preliminary data.</text>
</comment>
<dbReference type="RefSeq" id="WP_074703912.1">
    <property type="nucleotide sequence ID" value="NZ_CAMEFB010000023.1"/>
</dbReference>
<reference evidence="2 3" key="1">
    <citation type="submission" date="2016-10" db="EMBL/GenBank/DDBJ databases">
        <authorList>
            <person name="Varghese N."/>
            <person name="Submissions S."/>
        </authorList>
    </citation>
    <scope>NUCLEOTIDE SEQUENCE [LARGE SCALE GENOMIC DNA]</scope>
    <source>
        <strain evidence="2 3">WCC6</strain>
    </source>
</reference>
<gene>
    <name evidence="2" type="ORF">SAMN05216495_10124</name>
</gene>
<organism evidence="2 3">
    <name type="scientific">Acidaminococcus fermentans</name>
    <dbReference type="NCBI Taxonomy" id="905"/>
    <lineage>
        <taxon>Bacteria</taxon>
        <taxon>Bacillati</taxon>
        <taxon>Bacillota</taxon>
        <taxon>Negativicutes</taxon>
        <taxon>Acidaminococcales</taxon>
        <taxon>Acidaminococcaceae</taxon>
        <taxon>Acidaminococcus</taxon>
    </lineage>
</organism>
<feature type="signal peptide" evidence="1">
    <location>
        <begin position="1"/>
        <end position="25"/>
    </location>
</feature>
<dbReference type="AlphaFoldDB" id="A0A1H2SVT5"/>